<gene>
    <name evidence="3" type="ORF">LARSCL_LOCUS12185</name>
</gene>
<keyword evidence="2" id="KW-1133">Transmembrane helix</keyword>
<evidence type="ECO:0000313" key="4">
    <source>
        <dbReference type="Proteomes" id="UP001497382"/>
    </source>
</evidence>
<proteinExistence type="predicted"/>
<name>A0AAV2AG44_9ARAC</name>
<evidence type="ECO:0000313" key="3">
    <source>
        <dbReference type="EMBL" id="CAL1282662.1"/>
    </source>
</evidence>
<feature type="transmembrane region" description="Helical" evidence="2">
    <location>
        <begin position="91"/>
        <end position="114"/>
    </location>
</feature>
<feature type="transmembrane region" description="Helical" evidence="2">
    <location>
        <begin position="129"/>
        <end position="152"/>
    </location>
</feature>
<feature type="transmembrane region" description="Helical" evidence="2">
    <location>
        <begin position="56"/>
        <end position="79"/>
    </location>
</feature>
<keyword evidence="2" id="KW-0812">Transmembrane</keyword>
<dbReference type="AlphaFoldDB" id="A0AAV2AG44"/>
<reference evidence="3 4" key="1">
    <citation type="submission" date="2024-04" db="EMBL/GenBank/DDBJ databases">
        <authorList>
            <person name="Rising A."/>
            <person name="Reimegard J."/>
            <person name="Sonavane S."/>
            <person name="Akerstrom W."/>
            <person name="Nylinder S."/>
            <person name="Hedman E."/>
            <person name="Kallberg Y."/>
        </authorList>
    </citation>
    <scope>NUCLEOTIDE SEQUENCE [LARGE SCALE GENOMIC DNA]</scope>
</reference>
<feature type="region of interest" description="Disordered" evidence="1">
    <location>
        <begin position="162"/>
        <end position="184"/>
    </location>
</feature>
<sequence>MCCSPYVATILAGVLCLFQCFANLCWNLPLIFGLSVNKTEILTLTPIDITELERPFVVYGVTIILAMANLQLLIFSCLLLKANQNRRTDWIGTWCILVLLKSFLNITLGIYFIWEYGHDPEKKIANFRLGVLLSGIFFFWPTVNIGLFIMVFRRYREVTNSRSTTPRTDSPLIHDDSQPPPYTPGPYITPRQQIQHIDPTPVTGWSHQPLLNFDGEERLLPP</sequence>
<dbReference type="EMBL" id="CAXIEN010000157">
    <property type="protein sequence ID" value="CAL1282662.1"/>
    <property type="molecule type" value="Genomic_DNA"/>
</dbReference>
<evidence type="ECO:0008006" key="5">
    <source>
        <dbReference type="Google" id="ProtNLM"/>
    </source>
</evidence>
<organism evidence="3 4">
    <name type="scientific">Larinioides sclopetarius</name>
    <dbReference type="NCBI Taxonomy" id="280406"/>
    <lineage>
        <taxon>Eukaryota</taxon>
        <taxon>Metazoa</taxon>
        <taxon>Ecdysozoa</taxon>
        <taxon>Arthropoda</taxon>
        <taxon>Chelicerata</taxon>
        <taxon>Arachnida</taxon>
        <taxon>Araneae</taxon>
        <taxon>Araneomorphae</taxon>
        <taxon>Entelegynae</taxon>
        <taxon>Araneoidea</taxon>
        <taxon>Araneidae</taxon>
        <taxon>Larinioides</taxon>
    </lineage>
</organism>
<dbReference type="Proteomes" id="UP001497382">
    <property type="component" value="Unassembled WGS sequence"/>
</dbReference>
<comment type="caution">
    <text evidence="3">The sequence shown here is derived from an EMBL/GenBank/DDBJ whole genome shotgun (WGS) entry which is preliminary data.</text>
</comment>
<keyword evidence="4" id="KW-1185">Reference proteome</keyword>
<keyword evidence="2" id="KW-0472">Membrane</keyword>
<evidence type="ECO:0000256" key="2">
    <source>
        <dbReference type="SAM" id="Phobius"/>
    </source>
</evidence>
<protein>
    <recommendedName>
        <fullName evidence="5">Transmembrane protein</fullName>
    </recommendedName>
</protein>
<accession>A0AAV2AG44</accession>
<evidence type="ECO:0000256" key="1">
    <source>
        <dbReference type="SAM" id="MobiDB-lite"/>
    </source>
</evidence>